<proteinExistence type="predicted"/>
<accession>A0ABQ9F590</accession>
<sequence>MSGTDDDYNKTNKKIVEKKKRIKAKCEVCGEYSLTCQHFMRRHRRSCSFTVVDSSDEWILLKYNAHAQRHLGQTLMVIQVYCQTIVIDSVDTDSNDVTDKPKKHKKYFKSPTNSKKQRILKIGIGFLKHFIHFLILYNFWIWISDFDGIS</sequence>
<keyword evidence="3" id="KW-1185">Reference proteome</keyword>
<reference evidence="2 3" key="1">
    <citation type="submission" date="2022-12" db="EMBL/GenBank/DDBJ databases">
        <title>Chromosome-level genome of Tegillarca granosa.</title>
        <authorList>
            <person name="Kim J."/>
        </authorList>
    </citation>
    <scope>NUCLEOTIDE SEQUENCE [LARGE SCALE GENOMIC DNA]</scope>
    <source>
        <strain evidence="2">Teg-2019</strain>
        <tissue evidence="2">Adductor muscle</tissue>
    </source>
</reference>
<evidence type="ECO:0000313" key="2">
    <source>
        <dbReference type="EMBL" id="KAJ8310738.1"/>
    </source>
</evidence>
<protein>
    <submittedName>
        <fullName evidence="2">Uncharacterized protein</fullName>
    </submittedName>
</protein>
<comment type="caution">
    <text evidence="2">The sequence shown here is derived from an EMBL/GenBank/DDBJ whole genome shotgun (WGS) entry which is preliminary data.</text>
</comment>
<keyword evidence="1" id="KW-0812">Transmembrane</keyword>
<gene>
    <name evidence="2" type="ORF">KUTeg_012603</name>
</gene>
<organism evidence="2 3">
    <name type="scientific">Tegillarca granosa</name>
    <name type="common">Malaysian cockle</name>
    <name type="synonym">Anadara granosa</name>
    <dbReference type="NCBI Taxonomy" id="220873"/>
    <lineage>
        <taxon>Eukaryota</taxon>
        <taxon>Metazoa</taxon>
        <taxon>Spiralia</taxon>
        <taxon>Lophotrochozoa</taxon>
        <taxon>Mollusca</taxon>
        <taxon>Bivalvia</taxon>
        <taxon>Autobranchia</taxon>
        <taxon>Pteriomorphia</taxon>
        <taxon>Arcoida</taxon>
        <taxon>Arcoidea</taxon>
        <taxon>Arcidae</taxon>
        <taxon>Tegillarca</taxon>
    </lineage>
</organism>
<dbReference type="EMBL" id="JARBDR010000640">
    <property type="protein sequence ID" value="KAJ8310738.1"/>
    <property type="molecule type" value="Genomic_DNA"/>
</dbReference>
<keyword evidence="1" id="KW-1133">Transmembrane helix</keyword>
<evidence type="ECO:0000256" key="1">
    <source>
        <dbReference type="SAM" id="Phobius"/>
    </source>
</evidence>
<dbReference type="Proteomes" id="UP001217089">
    <property type="component" value="Unassembled WGS sequence"/>
</dbReference>
<evidence type="ECO:0000313" key="3">
    <source>
        <dbReference type="Proteomes" id="UP001217089"/>
    </source>
</evidence>
<feature type="transmembrane region" description="Helical" evidence="1">
    <location>
        <begin position="119"/>
        <end position="143"/>
    </location>
</feature>
<keyword evidence="1" id="KW-0472">Membrane</keyword>
<name>A0ABQ9F590_TEGGR</name>